<feature type="compositionally biased region" description="Acidic residues" evidence="2">
    <location>
        <begin position="153"/>
        <end position="171"/>
    </location>
</feature>
<gene>
    <name evidence="3" type="ORF">NP233_g8384</name>
</gene>
<evidence type="ECO:0000313" key="4">
    <source>
        <dbReference type="Proteomes" id="UP001213000"/>
    </source>
</evidence>
<dbReference type="EMBL" id="JANIEX010000674">
    <property type="protein sequence ID" value="KAJ3564310.1"/>
    <property type="molecule type" value="Genomic_DNA"/>
</dbReference>
<comment type="caution">
    <text evidence="3">The sequence shown here is derived from an EMBL/GenBank/DDBJ whole genome shotgun (WGS) entry which is preliminary data.</text>
</comment>
<dbReference type="Proteomes" id="UP001213000">
    <property type="component" value="Unassembled WGS sequence"/>
</dbReference>
<accession>A0AAD5YRX7</accession>
<feature type="region of interest" description="Disordered" evidence="2">
    <location>
        <begin position="1"/>
        <end position="33"/>
    </location>
</feature>
<reference evidence="3" key="1">
    <citation type="submission" date="2022-07" db="EMBL/GenBank/DDBJ databases">
        <title>Genome Sequence of Leucocoprinus birnbaumii.</title>
        <authorList>
            <person name="Buettner E."/>
        </authorList>
    </citation>
    <scope>NUCLEOTIDE SEQUENCE</scope>
    <source>
        <strain evidence="3">VT141</strain>
    </source>
</reference>
<feature type="compositionally biased region" description="Polar residues" evidence="2">
    <location>
        <begin position="1"/>
        <end position="20"/>
    </location>
</feature>
<keyword evidence="1" id="KW-0175">Coiled coil</keyword>
<dbReference type="AlphaFoldDB" id="A0AAD5YRX7"/>
<evidence type="ECO:0000313" key="3">
    <source>
        <dbReference type="EMBL" id="KAJ3564310.1"/>
    </source>
</evidence>
<keyword evidence="4" id="KW-1185">Reference proteome</keyword>
<protein>
    <submittedName>
        <fullName evidence="3">Uncharacterized protein</fullName>
    </submittedName>
</protein>
<organism evidence="3 4">
    <name type="scientific">Leucocoprinus birnbaumii</name>
    <dbReference type="NCBI Taxonomy" id="56174"/>
    <lineage>
        <taxon>Eukaryota</taxon>
        <taxon>Fungi</taxon>
        <taxon>Dikarya</taxon>
        <taxon>Basidiomycota</taxon>
        <taxon>Agaricomycotina</taxon>
        <taxon>Agaricomycetes</taxon>
        <taxon>Agaricomycetidae</taxon>
        <taxon>Agaricales</taxon>
        <taxon>Agaricineae</taxon>
        <taxon>Agaricaceae</taxon>
        <taxon>Leucocoprinus</taxon>
    </lineage>
</organism>
<name>A0AAD5YRX7_9AGAR</name>
<evidence type="ECO:0000256" key="1">
    <source>
        <dbReference type="SAM" id="Coils"/>
    </source>
</evidence>
<proteinExistence type="predicted"/>
<sequence length="355" mass="39236">MVPTDTSSYVQRTNGATMTYSGHGPSVQPKSLDPITVANAPTILSSRIVQSTGKRRGRAGLNTRRTLTPEPELPTPTGTHQDTPISGHGEPPRVDANTSDDDNIDPYLRGLRADGTRAHSQNTEDPTVLNEGEQTLPQTLIREFLENDANYTEGEDDEEGEDGDEDEEENGEYNGGRKDSATDPTSEDESNGGDYGIIEGVMRGNHPFKGLKRTTALRPPSQTSSHASKRFQRVIRQILTRVENLSVETGCWIYIAAQHATAVTPFVHYASPRLRAEAGPELDIIHTNFSTMMKTLVMSRRREVMELTLELEQKNEQLEATQRAAVEAQREAQAQREESLRKDAVIAQLMSRIAT</sequence>
<feature type="region of interest" description="Disordered" evidence="2">
    <location>
        <begin position="47"/>
        <end position="229"/>
    </location>
</feature>
<evidence type="ECO:0000256" key="2">
    <source>
        <dbReference type="SAM" id="MobiDB-lite"/>
    </source>
</evidence>
<feature type="coiled-coil region" evidence="1">
    <location>
        <begin position="297"/>
        <end position="338"/>
    </location>
</feature>